<name>A0A9D1JMY1_9BACT</name>
<dbReference type="InterPro" id="IPR037147">
    <property type="entry name" value="Ribosomal_bL28_sf"/>
</dbReference>
<dbReference type="Gene3D" id="2.30.170.40">
    <property type="entry name" value="Ribosomal protein L28/L24"/>
    <property type="match status" value="1"/>
</dbReference>
<dbReference type="PANTHER" id="PTHR39080">
    <property type="entry name" value="50S RIBOSOMAL PROTEIN L28"/>
    <property type="match status" value="1"/>
</dbReference>
<dbReference type="HAMAP" id="MF_00373">
    <property type="entry name" value="Ribosomal_bL28"/>
    <property type="match status" value="1"/>
</dbReference>
<protein>
    <recommendedName>
        <fullName evidence="4 5">Large ribosomal subunit protein bL28</fullName>
    </recommendedName>
</protein>
<dbReference type="AlphaFoldDB" id="A0A9D1JMY1"/>
<reference evidence="6" key="2">
    <citation type="journal article" date="2021" name="PeerJ">
        <title>Extensive microbial diversity within the chicken gut microbiome revealed by metagenomics and culture.</title>
        <authorList>
            <person name="Gilroy R."/>
            <person name="Ravi A."/>
            <person name="Getino M."/>
            <person name="Pursley I."/>
            <person name="Horton D.L."/>
            <person name="Alikhan N.F."/>
            <person name="Baker D."/>
            <person name="Gharbi K."/>
            <person name="Hall N."/>
            <person name="Watson M."/>
            <person name="Adriaenssens E.M."/>
            <person name="Foster-Nyarko E."/>
            <person name="Jarju S."/>
            <person name="Secka A."/>
            <person name="Antonio M."/>
            <person name="Oren A."/>
            <person name="Chaudhuri R.R."/>
            <person name="La Ragione R."/>
            <person name="Hildebrand F."/>
            <person name="Pallen M.J."/>
        </authorList>
    </citation>
    <scope>NUCLEOTIDE SEQUENCE</scope>
    <source>
        <strain evidence="6">6276</strain>
    </source>
</reference>
<evidence type="ECO:0000256" key="2">
    <source>
        <dbReference type="ARBA" id="ARBA00022980"/>
    </source>
</evidence>
<dbReference type="EMBL" id="DVIU01000153">
    <property type="protein sequence ID" value="HIS36497.1"/>
    <property type="molecule type" value="Genomic_DNA"/>
</dbReference>
<evidence type="ECO:0000256" key="4">
    <source>
        <dbReference type="ARBA" id="ARBA00035174"/>
    </source>
</evidence>
<evidence type="ECO:0000256" key="3">
    <source>
        <dbReference type="ARBA" id="ARBA00023274"/>
    </source>
</evidence>
<dbReference type="Proteomes" id="UP000823928">
    <property type="component" value="Unassembled WGS sequence"/>
</dbReference>
<dbReference type="InterPro" id="IPR001383">
    <property type="entry name" value="Ribosomal_bL28_bact-type"/>
</dbReference>
<comment type="caution">
    <text evidence="6">The sequence shown here is derived from an EMBL/GenBank/DDBJ whole genome shotgun (WGS) entry which is preliminary data.</text>
</comment>
<gene>
    <name evidence="5" type="primary">rpmB</name>
    <name evidence="6" type="ORF">IAC10_07695</name>
</gene>
<dbReference type="PANTHER" id="PTHR39080:SF1">
    <property type="entry name" value="LARGE RIBOSOMAL SUBUNIT PROTEIN BL28A"/>
    <property type="match status" value="1"/>
</dbReference>
<evidence type="ECO:0000256" key="1">
    <source>
        <dbReference type="ARBA" id="ARBA00008760"/>
    </source>
</evidence>
<dbReference type="GO" id="GO:1990904">
    <property type="term" value="C:ribonucleoprotein complex"/>
    <property type="evidence" value="ECO:0007669"/>
    <property type="project" value="UniProtKB-KW"/>
</dbReference>
<dbReference type="NCBIfam" id="TIGR00009">
    <property type="entry name" value="L28"/>
    <property type="match status" value="1"/>
</dbReference>
<comment type="similarity">
    <text evidence="1 5">Belongs to the bacterial ribosomal protein bL28 family.</text>
</comment>
<evidence type="ECO:0000256" key="5">
    <source>
        <dbReference type="HAMAP-Rule" id="MF_00373"/>
    </source>
</evidence>
<dbReference type="GO" id="GO:0006412">
    <property type="term" value="P:translation"/>
    <property type="evidence" value="ECO:0007669"/>
    <property type="project" value="UniProtKB-UniRule"/>
</dbReference>
<dbReference type="SUPFAM" id="SSF143800">
    <property type="entry name" value="L28p-like"/>
    <property type="match status" value="1"/>
</dbReference>
<dbReference type="GO" id="GO:0005840">
    <property type="term" value="C:ribosome"/>
    <property type="evidence" value="ECO:0007669"/>
    <property type="project" value="UniProtKB-KW"/>
</dbReference>
<dbReference type="InterPro" id="IPR026569">
    <property type="entry name" value="Ribosomal_bL28"/>
</dbReference>
<keyword evidence="3 5" id="KW-0687">Ribonucleoprotein</keyword>
<evidence type="ECO:0000313" key="7">
    <source>
        <dbReference type="Proteomes" id="UP000823928"/>
    </source>
</evidence>
<keyword evidence="2 5" id="KW-0689">Ribosomal protein</keyword>
<dbReference type="InterPro" id="IPR034704">
    <property type="entry name" value="Ribosomal_bL28/bL31-like_sf"/>
</dbReference>
<dbReference type="Pfam" id="PF00830">
    <property type="entry name" value="Ribosomal_L28"/>
    <property type="match status" value="1"/>
</dbReference>
<accession>A0A9D1JMY1</accession>
<sequence>MSKQCEICGKKPIKAAKLTFSHKQIVHTQEPNLQTVKAVVNGASKKIRVCTSCLKAGKVQKA</sequence>
<evidence type="ECO:0000313" key="6">
    <source>
        <dbReference type="EMBL" id="HIS36497.1"/>
    </source>
</evidence>
<dbReference type="InterPro" id="IPR050096">
    <property type="entry name" value="Bacterial_rp_bL28"/>
</dbReference>
<proteinExistence type="inferred from homology"/>
<reference evidence="6" key="1">
    <citation type="submission" date="2020-10" db="EMBL/GenBank/DDBJ databases">
        <authorList>
            <person name="Gilroy R."/>
        </authorList>
    </citation>
    <scope>NUCLEOTIDE SEQUENCE</scope>
    <source>
        <strain evidence="6">6276</strain>
    </source>
</reference>
<organism evidence="6 7">
    <name type="scientific">Candidatus Scatousia excrementigallinarum</name>
    <dbReference type="NCBI Taxonomy" id="2840935"/>
    <lineage>
        <taxon>Bacteria</taxon>
        <taxon>Candidatus Scatousia</taxon>
    </lineage>
</organism>
<dbReference type="GO" id="GO:0003735">
    <property type="term" value="F:structural constituent of ribosome"/>
    <property type="evidence" value="ECO:0007669"/>
    <property type="project" value="InterPro"/>
</dbReference>